<dbReference type="InterPro" id="IPR050765">
    <property type="entry name" value="Riboflavin_Biosynth_HTPR"/>
</dbReference>
<dbReference type="SUPFAM" id="SSF53597">
    <property type="entry name" value="Dihydrofolate reductase-like"/>
    <property type="match status" value="1"/>
</dbReference>
<evidence type="ECO:0000313" key="2">
    <source>
        <dbReference type="EMBL" id="PTQ93197.1"/>
    </source>
</evidence>
<dbReference type="Pfam" id="PF01872">
    <property type="entry name" value="RibD_C"/>
    <property type="match status" value="1"/>
</dbReference>
<dbReference type="GO" id="GO:0008703">
    <property type="term" value="F:5-amino-6-(5-phosphoribosylamino)uracil reductase activity"/>
    <property type="evidence" value="ECO:0007669"/>
    <property type="project" value="InterPro"/>
</dbReference>
<evidence type="ECO:0000259" key="1">
    <source>
        <dbReference type="Pfam" id="PF01872"/>
    </source>
</evidence>
<keyword evidence="3" id="KW-1185">Reference proteome</keyword>
<dbReference type="EMBL" id="QAOQ01000009">
    <property type="protein sequence ID" value="PTQ93197.1"/>
    <property type="molecule type" value="Genomic_DNA"/>
</dbReference>
<organism evidence="2 3">
    <name type="scientific">Mucilaginibacter yixingensis</name>
    <dbReference type="NCBI Taxonomy" id="1295612"/>
    <lineage>
        <taxon>Bacteria</taxon>
        <taxon>Pseudomonadati</taxon>
        <taxon>Bacteroidota</taxon>
        <taxon>Sphingobacteriia</taxon>
        <taxon>Sphingobacteriales</taxon>
        <taxon>Sphingobacteriaceae</taxon>
        <taxon>Mucilaginibacter</taxon>
    </lineage>
</organism>
<dbReference type="AlphaFoldDB" id="A0A2T5J5L5"/>
<feature type="domain" description="Bacterial bifunctional deaminase-reductase C-terminal" evidence="1">
    <location>
        <begin position="3"/>
        <end position="162"/>
    </location>
</feature>
<proteinExistence type="predicted"/>
<dbReference type="PANTHER" id="PTHR38011">
    <property type="entry name" value="DIHYDROFOLATE REDUCTASE FAMILY PROTEIN (AFU_ORTHOLOGUE AFUA_8G06820)"/>
    <property type="match status" value="1"/>
</dbReference>
<gene>
    <name evidence="2" type="ORF">C8P68_10969</name>
</gene>
<dbReference type="PANTHER" id="PTHR38011:SF11">
    <property type="entry name" value="2,5-DIAMINO-6-RIBOSYLAMINO-4(3H)-PYRIMIDINONE 5'-PHOSPHATE REDUCTASE"/>
    <property type="match status" value="1"/>
</dbReference>
<dbReference type="Proteomes" id="UP000244168">
    <property type="component" value="Unassembled WGS sequence"/>
</dbReference>
<name>A0A2T5J5L5_9SPHI</name>
<reference evidence="2 3" key="1">
    <citation type="submission" date="2018-04" db="EMBL/GenBank/DDBJ databases">
        <title>Genomic Encyclopedia of Archaeal and Bacterial Type Strains, Phase II (KMG-II): from individual species to whole genera.</title>
        <authorList>
            <person name="Goeker M."/>
        </authorList>
    </citation>
    <scope>NUCLEOTIDE SEQUENCE [LARGE SCALE GENOMIC DNA]</scope>
    <source>
        <strain evidence="2 3">DSM 26809</strain>
    </source>
</reference>
<dbReference type="Gene3D" id="3.40.430.10">
    <property type="entry name" value="Dihydrofolate Reductase, subunit A"/>
    <property type="match status" value="1"/>
</dbReference>
<accession>A0A2T5J5L5</accession>
<protein>
    <submittedName>
        <fullName evidence="2">Dihydrofolate reductase</fullName>
    </submittedName>
</protein>
<dbReference type="InterPro" id="IPR002734">
    <property type="entry name" value="RibDG_C"/>
</dbReference>
<dbReference type="InterPro" id="IPR024072">
    <property type="entry name" value="DHFR-like_dom_sf"/>
</dbReference>
<comment type="caution">
    <text evidence="2">The sequence shown here is derived from an EMBL/GenBank/DDBJ whole genome shotgun (WGS) entry which is preliminary data.</text>
</comment>
<dbReference type="GO" id="GO:0009231">
    <property type="term" value="P:riboflavin biosynthetic process"/>
    <property type="evidence" value="ECO:0007669"/>
    <property type="project" value="InterPro"/>
</dbReference>
<dbReference type="RefSeq" id="WP_107831027.1">
    <property type="nucleotide sequence ID" value="NZ_CP160205.1"/>
</dbReference>
<dbReference type="OrthoDB" id="195113at2"/>
<sequence>MRRVILNVAVSLDSFIEGPNGEYDWCFADQDYGMTEFFSQIEIIFMGRKSYDLIKRTGDINAFPQYKFVFSDTLMPEENPAVEIIRKADFLSEVQKIRTSPGGDIWLFGGAELVSAFVQAGLVDELLLSIHPILLGSGKPLFEHIDRTSLQFMGSKSYSSGLLQARYGLV</sequence>
<evidence type="ECO:0000313" key="3">
    <source>
        <dbReference type="Proteomes" id="UP000244168"/>
    </source>
</evidence>